<dbReference type="EMBL" id="CM001022">
    <property type="protein sequence ID" value="EFQ22854.1"/>
    <property type="molecule type" value="Genomic_DNA"/>
</dbReference>
<evidence type="ECO:0000313" key="4">
    <source>
        <dbReference type="Proteomes" id="UP000005096"/>
    </source>
</evidence>
<sequence>MALASVVSTLVNAYAGSVVSVSQTLGVEAVFQKTEIATGVNAPGSRVAALIGIVGAGLHGTAALMADMEGFSIYVKALTGGMIEANPEDPMSMSVLGELTNMTSGQALMKVDLPGLDITPPQLITGDNIKAVPPRKADVKSFTLPFQVGGQGRIYLVLSFHE</sequence>
<gene>
    <name evidence="3" type="ORF">Apau_0420</name>
</gene>
<proteinExistence type="predicted"/>
<dbReference type="AlphaFoldDB" id="E3CZG2"/>
<evidence type="ECO:0000256" key="1">
    <source>
        <dbReference type="ARBA" id="ARBA00022500"/>
    </source>
</evidence>
<dbReference type="OrthoDB" id="5030at2"/>
<organism evidence="3 4">
    <name type="scientific">Aminomonas paucivorans DSM 12260</name>
    <dbReference type="NCBI Taxonomy" id="584708"/>
    <lineage>
        <taxon>Bacteria</taxon>
        <taxon>Thermotogati</taxon>
        <taxon>Synergistota</taxon>
        <taxon>Synergistia</taxon>
        <taxon>Synergistales</taxon>
        <taxon>Synergistaceae</taxon>
        <taxon>Aminomonas</taxon>
    </lineage>
</organism>
<name>E3CZG2_9BACT</name>
<dbReference type="SUPFAM" id="SSF103039">
    <property type="entry name" value="CheC-like"/>
    <property type="match status" value="1"/>
</dbReference>
<protein>
    <submittedName>
        <fullName evidence="3">CheC domain protein</fullName>
    </submittedName>
</protein>
<dbReference type="HOGENOM" id="CLU_1634608_0_0_0"/>
<accession>E3CZG2</accession>
<keyword evidence="1" id="KW-0145">Chemotaxis</keyword>
<dbReference type="GO" id="GO:0006935">
    <property type="term" value="P:chemotaxis"/>
    <property type="evidence" value="ECO:0007669"/>
    <property type="project" value="UniProtKB-KW"/>
</dbReference>
<dbReference type="InterPro" id="IPR028976">
    <property type="entry name" value="CheC-like_sf"/>
</dbReference>
<dbReference type="Gene3D" id="3.40.1550.10">
    <property type="entry name" value="CheC-like"/>
    <property type="match status" value="1"/>
</dbReference>
<dbReference type="InterPro" id="IPR028051">
    <property type="entry name" value="CheX-like_dom"/>
</dbReference>
<dbReference type="CDD" id="cd17906">
    <property type="entry name" value="CheX"/>
    <property type="match status" value="1"/>
</dbReference>
<dbReference type="STRING" id="584708.Apau_0420"/>
<evidence type="ECO:0000259" key="2">
    <source>
        <dbReference type="Pfam" id="PF13690"/>
    </source>
</evidence>
<dbReference type="RefSeq" id="WP_006300004.1">
    <property type="nucleotide sequence ID" value="NZ_CM001022.1"/>
</dbReference>
<dbReference type="Proteomes" id="UP000005096">
    <property type="component" value="Chromosome"/>
</dbReference>
<reference evidence="3 4" key="1">
    <citation type="journal article" date="2010" name="Stand. Genomic Sci.">
        <title>Non-contiguous finished genome sequence of Aminomonas paucivorans type strain (GLU-3).</title>
        <authorList>
            <person name="Pitluck S."/>
            <person name="Yasawong M."/>
            <person name="Held B."/>
            <person name="Lapidus A."/>
            <person name="Nolan M."/>
            <person name="Copeland A."/>
            <person name="Lucas S."/>
            <person name="Del Rio T.G."/>
            <person name="Tice H."/>
            <person name="Cheng J.F."/>
            <person name="Chertkov O."/>
            <person name="Goodwin L."/>
            <person name="Tapia R."/>
            <person name="Han C."/>
            <person name="Liolios K."/>
            <person name="Ivanova N."/>
            <person name="Mavromatis K."/>
            <person name="Ovchinnikova G."/>
            <person name="Pati A."/>
            <person name="Chen A."/>
            <person name="Palaniappan K."/>
            <person name="Land M."/>
            <person name="Hauser L."/>
            <person name="Chang Y.J."/>
            <person name="Jeffries C.D."/>
            <person name="Pukall R."/>
            <person name="Spring S."/>
            <person name="Rohde M."/>
            <person name="Sikorski J."/>
            <person name="Goker M."/>
            <person name="Woyke T."/>
            <person name="Bristow J."/>
            <person name="Eisen J.A."/>
            <person name="Markowitz V."/>
            <person name="Hugenholtz P."/>
            <person name="Kyrpides N.C."/>
            <person name="Klenk H.P."/>
        </authorList>
    </citation>
    <scope>NUCLEOTIDE SEQUENCE [LARGE SCALE GENOMIC DNA]</scope>
    <source>
        <strain evidence="3 4">DSM 12260</strain>
    </source>
</reference>
<dbReference type="Pfam" id="PF13690">
    <property type="entry name" value="CheX"/>
    <property type="match status" value="1"/>
</dbReference>
<dbReference type="eggNOG" id="COG1406">
    <property type="taxonomic scope" value="Bacteria"/>
</dbReference>
<dbReference type="PaxDb" id="584708-Apau_0420"/>
<keyword evidence="4" id="KW-1185">Reference proteome</keyword>
<feature type="domain" description="Chemotaxis phosphatase CheX-like" evidence="2">
    <location>
        <begin position="47"/>
        <end position="146"/>
    </location>
</feature>
<evidence type="ECO:0000313" key="3">
    <source>
        <dbReference type="EMBL" id="EFQ22854.1"/>
    </source>
</evidence>